<feature type="region of interest" description="Disordered" evidence="1">
    <location>
        <begin position="120"/>
        <end position="180"/>
    </location>
</feature>
<evidence type="ECO:0000313" key="3">
    <source>
        <dbReference type="RefSeq" id="XP_036721910.1"/>
    </source>
</evidence>
<feature type="compositionally biased region" description="Low complexity" evidence="1">
    <location>
        <begin position="79"/>
        <end position="101"/>
    </location>
</feature>
<keyword evidence="2" id="KW-1185">Reference proteome</keyword>
<feature type="compositionally biased region" description="Low complexity" evidence="1">
    <location>
        <begin position="54"/>
        <end position="64"/>
    </location>
</feature>
<feature type="compositionally biased region" description="Polar residues" evidence="1">
    <location>
        <begin position="165"/>
        <end position="180"/>
    </location>
</feature>
<evidence type="ECO:0000256" key="1">
    <source>
        <dbReference type="SAM" id="MobiDB-lite"/>
    </source>
</evidence>
<evidence type="ECO:0000313" key="2">
    <source>
        <dbReference type="Proteomes" id="UP000694857"/>
    </source>
</evidence>
<dbReference type="GeneID" id="118902087"/>
<gene>
    <name evidence="3" type="primary">LOC118902087</name>
</gene>
<protein>
    <submittedName>
        <fullName evidence="3">Cleavage and polyadenylation specificity factor subunit 6-like</fullName>
    </submittedName>
</protein>
<feature type="compositionally biased region" description="Low complexity" evidence="1">
    <location>
        <begin position="31"/>
        <end position="40"/>
    </location>
</feature>
<feature type="compositionally biased region" description="Gly residues" evidence="1">
    <location>
        <begin position="41"/>
        <end position="53"/>
    </location>
</feature>
<accession>A0A8B8YQJ0</accession>
<feature type="compositionally biased region" description="Pro residues" evidence="1">
    <location>
        <begin position="133"/>
        <end position="144"/>
    </location>
</feature>
<name>A0A8B8YQJ0_BALMU</name>
<dbReference type="AlphaFoldDB" id="A0A8B8YQJ0"/>
<proteinExistence type="predicted"/>
<organism evidence="2 3">
    <name type="scientific">Balaenoptera musculus</name>
    <name type="common">Blue whale</name>
    <dbReference type="NCBI Taxonomy" id="9771"/>
    <lineage>
        <taxon>Eukaryota</taxon>
        <taxon>Metazoa</taxon>
        <taxon>Chordata</taxon>
        <taxon>Craniata</taxon>
        <taxon>Vertebrata</taxon>
        <taxon>Euteleostomi</taxon>
        <taxon>Mammalia</taxon>
        <taxon>Eutheria</taxon>
        <taxon>Laurasiatheria</taxon>
        <taxon>Artiodactyla</taxon>
        <taxon>Whippomorpha</taxon>
        <taxon>Cetacea</taxon>
        <taxon>Mysticeti</taxon>
        <taxon>Balaenopteridae</taxon>
        <taxon>Balaenoptera</taxon>
    </lineage>
</organism>
<dbReference type="OrthoDB" id="10573339at2759"/>
<feature type="region of interest" description="Disordered" evidence="1">
    <location>
        <begin position="1"/>
        <end position="105"/>
    </location>
</feature>
<reference evidence="3" key="1">
    <citation type="submission" date="2025-08" db="UniProtKB">
        <authorList>
            <consortium name="RefSeq"/>
        </authorList>
    </citation>
    <scope>IDENTIFICATION</scope>
    <source>
        <tissue evidence="3">Epidermis and Blubber</tissue>
    </source>
</reference>
<dbReference type="RefSeq" id="XP_036721910.1">
    <property type="nucleotide sequence ID" value="XM_036866015.1"/>
</dbReference>
<dbReference type="KEGG" id="bmus:118902087"/>
<dbReference type="Proteomes" id="UP000694857">
    <property type="component" value="Chromosome 10"/>
</dbReference>
<sequence>MPRAGGQARLGKEQGSGRGAGRRASVGGGVRARLAPAAGASGRGAGLGAGPGGWRLRPFAGPPAERARAAARGRPPRPGARVTAAAPLLPRPRLAGSPAPGDSVTELGRQRCIVGAFKAAGSAARPLGLSVPRPIPPGTAPTPPGRSHTLSQPRPVDPKARNENSGKQAASSSCPNLPQV</sequence>